<protein>
    <submittedName>
        <fullName evidence="2">Radical SAM domain heme biosynthesis protein</fullName>
    </submittedName>
</protein>
<proteinExistence type="predicted"/>
<dbReference type="Proteomes" id="UP000035579">
    <property type="component" value="Chromosome"/>
</dbReference>
<organism evidence="2 3">
    <name type="scientific">Archangium gephyra</name>
    <dbReference type="NCBI Taxonomy" id="48"/>
    <lineage>
        <taxon>Bacteria</taxon>
        <taxon>Pseudomonadati</taxon>
        <taxon>Myxococcota</taxon>
        <taxon>Myxococcia</taxon>
        <taxon>Myxococcales</taxon>
        <taxon>Cystobacterineae</taxon>
        <taxon>Archangiaceae</taxon>
        <taxon>Archangium</taxon>
    </lineage>
</organism>
<dbReference type="KEGG" id="age:AA314_03851"/>
<dbReference type="InterPro" id="IPR044922">
    <property type="entry name" value="DUF2063_N_sf"/>
</dbReference>
<dbReference type="EMBL" id="CP011509">
    <property type="protein sequence ID" value="AKJ02225.1"/>
    <property type="molecule type" value="Genomic_DNA"/>
</dbReference>
<name>A0AAC8Q726_9BACT</name>
<sequence>MMTGLPHFFESMKAYLAEPGAKGLERLYAAHPGWEAPRERVALYGRFVRHHVVDGLEKLFPLVRQCVGEAVWEELVRSYFATGPARHHELNRLGEHFPDFLADRTRERGGLPAWVPALARFEWTDFAVYASEEQVPGTVERLSPNPTVTVLQHPWRLCAFVRGGARGEPLPGEELALLWRHPRTLGTFYMAADDAALLALKMAVEGLASADVAAATGVDEARIRAAVERGVSDGLILAP</sequence>
<accession>A0AAC8Q726</accession>
<reference evidence="2 3" key="1">
    <citation type="submission" date="2015-05" db="EMBL/GenBank/DDBJ databases">
        <title>Genome assembly of Archangium gephyra DSM 2261.</title>
        <authorList>
            <person name="Sharma G."/>
            <person name="Subramanian S."/>
        </authorList>
    </citation>
    <scope>NUCLEOTIDE SEQUENCE [LARGE SCALE GENOMIC DNA]</scope>
    <source>
        <strain evidence="2 3">DSM 2261</strain>
    </source>
</reference>
<evidence type="ECO:0000313" key="3">
    <source>
        <dbReference type="Proteomes" id="UP000035579"/>
    </source>
</evidence>
<dbReference type="Pfam" id="PF09836">
    <property type="entry name" value="DUF2063"/>
    <property type="match status" value="1"/>
</dbReference>
<gene>
    <name evidence="2" type="ORF">AA314_03851</name>
</gene>
<dbReference type="RefSeq" id="WP_116120503.1">
    <property type="nucleotide sequence ID" value="NZ_CP011509.1"/>
</dbReference>
<dbReference type="Gene3D" id="1.10.150.690">
    <property type="entry name" value="DUF2063"/>
    <property type="match status" value="1"/>
</dbReference>
<dbReference type="AlphaFoldDB" id="A0AAC8Q726"/>
<dbReference type="InterPro" id="IPR018640">
    <property type="entry name" value="DUF2063"/>
</dbReference>
<feature type="domain" description="Putative DNA-binding" evidence="1">
    <location>
        <begin position="12"/>
        <end position="101"/>
    </location>
</feature>
<evidence type="ECO:0000313" key="2">
    <source>
        <dbReference type="EMBL" id="AKJ02225.1"/>
    </source>
</evidence>
<evidence type="ECO:0000259" key="1">
    <source>
        <dbReference type="Pfam" id="PF09836"/>
    </source>
</evidence>